<evidence type="ECO:0000313" key="1">
    <source>
        <dbReference type="EMBL" id="KAL2642374.1"/>
    </source>
</evidence>
<comment type="caution">
    <text evidence="1">The sequence shown here is derived from an EMBL/GenBank/DDBJ whole genome shotgun (WGS) entry which is preliminary data.</text>
</comment>
<evidence type="ECO:0008006" key="3">
    <source>
        <dbReference type="Google" id="ProtNLM"/>
    </source>
</evidence>
<dbReference type="AlphaFoldDB" id="A0ABD1Z3N4"/>
<dbReference type="Pfam" id="PF05096">
    <property type="entry name" value="Glu_cyclase_2"/>
    <property type="match status" value="1"/>
</dbReference>
<sequence length="154" mass="17186">MDEYIILVSGELDAKEEIQVIGVTTGVKDNFVPEDHVEETFINLVDVEYGEDKTFGDEEGKHFKHAKCIARISPKNGKVIGWVVLEGLRSSLIARGAENLDVLNGLAWDKEENKLYVTGKMWPKVFQIRVVEKTTGADLDSVKTQCNIGLNGFM</sequence>
<keyword evidence="2" id="KW-1185">Reference proteome</keyword>
<dbReference type="PANTHER" id="PTHR31270">
    <property type="entry name" value="GLUTAMINYL-PEPTIDE CYCLOTRANSFERASE"/>
    <property type="match status" value="1"/>
</dbReference>
<protein>
    <recommendedName>
        <fullName evidence="3">Glutamine cyclotransferase</fullName>
    </recommendedName>
</protein>
<dbReference type="InterPro" id="IPR007788">
    <property type="entry name" value="QCT"/>
</dbReference>
<accession>A0ABD1Z3N4</accession>
<dbReference type="SUPFAM" id="SSF63825">
    <property type="entry name" value="YWTD domain"/>
    <property type="match status" value="1"/>
</dbReference>
<reference evidence="1 2" key="1">
    <citation type="submission" date="2024-09" db="EMBL/GenBank/DDBJ databases">
        <title>Chromosome-scale assembly of Riccia fluitans.</title>
        <authorList>
            <person name="Paukszto L."/>
            <person name="Sawicki J."/>
            <person name="Karawczyk K."/>
            <person name="Piernik-Szablinska J."/>
            <person name="Szczecinska M."/>
            <person name="Mazdziarz M."/>
        </authorList>
    </citation>
    <scope>NUCLEOTIDE SEQUENCE [LARGE SCALE GENOMIC DNA]</scope>
    <source>
        <strain evidence="1">Rf_01</strain>
        <tissue evidence="1">Aerial parts of the thallus</tissue>
    </source>
</reference>
<gene>
    <name evidence="1" type="ORF">R1flu_009961</name>
</gene>
<evidence type="ECO:0000313" key="2">
    <source>
        <dbReference type="Proteomes" id="UP001605036"/>
    </source>
</evidence>
<dbReference type="Proteomes" id="UP001605036">
    <property type="component" value="Unassembled WGS sequence"/>
</dbReference>
<dbReference type="EMBL" id="JBHFFA010000002">
    <property type="protein sequence ID" value="KAL2642374.1"/>
    <property type="molecule type" value="Genomic_DNA"/>
</dbReference>
<organism evidence="1 2">
    <name type="scientific">Riccia fluitans</name>
    <dbReference type="NCBI Taxonomy" id="41844"/>
    <lineage>
        <taxon>Eukaryota</taxon>
        <taxon>Viridiplantae</taxon>
        <taxon>Streptophyta</taxon>
        <taxon>Embryophyta</taxon>
        <taxon>Marchantiophyta</taxon>
        <taxon>Marchantiopsida</taxon>
        <taxon>Marchantiidae</taxon>
        <taxon>Marchantiales</taxon>
        <taxon>Ricciaceae</taxon>
        <taxon>Riccia</taxon>
    </lineage>
</organism>
<proteinExistence type="predicted"/>
<dbReference type="PANTHER" id="PTHR31270:SF1">
    <property type="entry name" value="GLUTAMINYL-PEPTIDE CYCLOTRANSFERASE"/>
    <property type="match status" value="1"/>
</dbReference>
<name>A0ABD1Z3N4_9MARC</name>